<evidence type="ECO:0000313" key="1">
    <source>
        <dbReference type="EMBL" id="KAG0429596.1"/>
    </source>
</evidence>
<keyword evidence="2" id="KW-1185">Reference proteome</keyword>
<reference evidence="1 2" key="1">
    <citation type="journal article" date="2020" name="Cell">
        <title>Large-Scale Comparative Analyses of Tick Genomes Elucidate Their Genetic Diversity and Vector Capacities.</title>
        <authorList>
            <consortium name="Tick Genome and Microbiome Consortium (TIGMIC)"/>
            <person name="Jia N."/>
            <person name="Wang J."/>
            <person name="Shi W."/>
            <person name="Du L."/>
            <person name="Sun Y."/>
            <person name="Zhan W."/>
            <person name="Jiang J.F."/>
            <person name="Wang Q."/>
            <person name="Zhang B."/>
            <person name="Ji P."/>
            <person name="Bell-Sakyi L."/>
            <person name="Cui X.M."/>
            <person name="Yuan T.T."/>
            <person name="Jiang B.G."/>
            <person name="Yang W.F."/>
            <person name="Lam T.T."/>
            <person name="Chang Q.C."/>
            <person name="Ding S.J."/>
            <person name="Wang X.J."/>
            <person name="Zhu J.G."/>
            <person name="Ruan X.D."/>
            <person name="Zhao L."/>
            <person name="Wei J.T."/>
            <person name="Ye R.Z."/>
            <person name="Que T.C."/>
            <person name="Du C.H."/>
            <person name="Zhou Y.H."/>
            <person name="Cheng J.X."/>
            <person name="Dai P.F."/>
            <person name="Guo W.B."/>
            <person name="Han X.H."/>
            <person name="Huang E.J."/>
            <person name="Li L.F."/>
            <person name="Wei W."/>
            <person name="Gao Y.C."/>
            <person name="Liu J.Z."/>
            <person name="Shao H.Z."/>
            <person name="Wang X."/>
            <person name="Wang C.C."/>
            <person name="Yang T.C."/>
            <person name="Huo Q.B."/>
            <person name="Li W."/>
            <person name="Chen H.Y."/>
            <person name="Chen S.E."/>
            <person name="Zhou L.G."/>
            <person name="Ni X.B."/>
            <person name="Tian J.H."/>
            <person name="Sheng Y."/>
            <person name="Liu T."/>
            <person name="Pan Y.S."/>
            <person name="Xia L.Y."/>
            <person name="Li J."/>
            <person name="Zhao F."/>
            <person name="Cao W.C."/>
        </authorList>
    </citation>
    <scope>NUCLEOTIDE SEQUENCE [LARGE SCALE GENOMIC DNA]</scope>
    <source>
        <strain evidence="1">Iper-2018</strain>
    </source>
</reference>
<name>A0AC60Q793_IXOPE</name>
<sequence length="116" mass="13153">MLNFELQSRVAHNVFRRLSEASDWWDVDAKLCEECGLRYIEGKSTKDSDPTLLLPLPVDVAFNFEQIQKLLKCLPSKEKVVIALQDGDTSVVFYDVMPGIVRPLEFSAPVRPENQG</sequence>
<organism evidence="1 2">
    <name type="scientific">Ixodes persulcatus</name>
    <name type="common">Taiga tick</name>
    <dbReference type="NCBI Taxonomy" id="34615"/>
    <lineage>
        <taxon>Eukaryota</taxon>
        <taxon>Metazoa</taxon>
        <taxon>Ecdysozoa</taxon>
        <taxon>Arthropoda</taxon>
        <taxon>Chelicerata</taxon>
        <taxon>Arachnida</taxon>
        <taxon>Acari</taxon>
        <taxon>Parasitiformes</taxon>
        <taxon>Ixodida</taxon>
        <taxon>Ixodoidea</taxon>
        <taxon>Ixodidae</taxon>
        <taxon>Ixodinae</taxon>
        <taxon>Ixodes</taxon>
    </lineage>
</organism>
<gene>
    <name evidence="1" type="ORF">HPB47_023478</name>
</gene>
<dbReference type="Proteomes" id="UP000805193">
    <property type="component" value="Unassembled WGS sequence"/>
</dbReference>
<comment type="caution">
    <text evidence="1">The sequence shown here is derived from an EMBL/GenBank/DDBJ whole genome shotgun (WGS) entry which is preliminary data.</text>
</comment>
<evidence type="ECO:0000313" key="2">
    <source>
        <dbReference type="Proteomes" id="UP000805193"/>
    </source>
</evidence>
<protein>
    <submittedName>
        <fullName evidence="1">Uncharacterized protein</fullName>
    </submittedName>
</protein>
<dbReference type="EMBL" id="JABSTQ010009398">
    <property type="protein sequence ID" value="KAG0429596.1"/>
    <property type="molecule type" value="Genomic_DNA"/>
</dbReference>
<proteinExistence type="predicted"/>
<accession>A0AC60Q793</accession>